<feature type="transmembrane region" description="Helical" evidence="6">
    <location>
        <begin position="135"/>
        <end position="159"/>
    </location>
</feature>
<dbReference type="PROSITE" id="PS50850">
    <property type="entry name" value="MFS"/>
    <property type="match status" value="1"/>
</dbReference>
<accession>A0A454JI36</accession>
<name>A0A454JI36_9NEIS</name>
<evidence type="ECO:0000256" key="1">
    <source>
        <dbReference type="ARBA" id="ARBA00004141"/>
    </source>
</evidence>
<organism evidence="8 9">
    <name type="scientific">Aquitalea palustris</name>
    <dbReference type="NCBI Taxonomy" id="2480983"/>
    <lineage>
        <taxon>Bacteria</taxon>
        <taxon>Pseudomonadati</taxon>
        <taxon>Pseudomonadota</taxon>
        <taxon>Betaproteobacteria</taxon>
        <taxon>Neisseriales</taxon>
        <taxon>Chromobacteriaceae</taxon>
        <taxon>Aquitalea</taxon>
    </lineage>
</organism>
<keyword evidence="3 6" id="KW-0812">Transmembrane</keyword>
<evidence type="ECO:0000256" key="6">
    <source>
        <dbReference type="SAM" id="Phobius"/>
    </source>
</evidence>
<evidence type="ECO:0000313" key="8">
    <source>
        <dbReference type="EMBL" id="RMC97159.1"/>
    </source>
</evidence>
<feature type="transmembrane region" description="Helical" evidence="6">
    <location>
        <begin position="45"/>
        <end position="65"/>
    </location>
</feature>
<feature type="transmembrane region" description="Helical" evidence="6">
    <location>
        <begin position="360"/>
        <end position="388"/>
    </location>
</feature>
<evidence type="ECO:0000256" key="4">
    <source>
        <dbReference type="ARBA" id="ARBA00022989"/>
    </source>
</evidence>
<dbReference type="GO" id="GO:0016020">
    <property type="term" value="C:membrane"/>
    <property type="evidence" value="ECO:0007669"/>
    <property type="project" value="UniProtKB-SubCell"/>
</dbReference>
<feature type="transmembrane region" description="Helical" evidence="6">
    <location>
        <begin position="77"/>
        <end position="100"/>
    </location>
</feature>
<keyword evidence="2" id="KW-0813">Transport</keyword>
<feature type="transmembrane region" description="Helical" evidence="6">
    <location>
        <begin position="307"/>
        <end position="324"/>
    </location>
</feature>
<dbReference type="Pfam" id="PF07690">
    <property type="entry name" value="MFS_1"/>
    <property type="match status" value="1"/>
</dbReference>
<reference evidence="8 9" key="1">
    <citation type="submission" date="2018-10" db="EMBL/GenBank/DDBJ databases">
        <title>Draft genome sequence of Aquitalea MWU14-2217 isolated from a wild cranberry bog in Provincetown, Massachusetts.</title>
        <authorList>
            <person name="Ebadzadsahrai G."/>
            <person name="Soby S."/>
        </authorList>
    </citation>
    <scope>NUCLEOTIDE SEQUENCE [LARGE SCALE GENOMIC DNA]</scope>
    <source>
        <strain evidence="8 9">MWU14-2217</strain>
    </source>
</reference>
<proteinExistence type="predicted"/>
<dbReference type="SUPFAM" id="SSF103473">
    <property type="entry name" value="MFS general substrate transporter"/>
    <property type="match status" value="1"/>
</dbReference>
<evidence type="ECO:0000256" key="5">
    <source>
        <dbReference type="ARBA" id="ARBA00023136"/>
    </source>
</evidence>
<feature type="transmembrane region" description="Helical" evidence="6">
    <location>
        <begin position="336"/>
        <end position="354"/>
    </location>
</feature>
<feature type="transmembrane region" description="Helical" evidence="6">
    <location>
        <begin position="165"/>
        <end position="186"/>
    </location>
</feature>
<feature type="transmembrane region" description="Helical" evidence="6">
    <location>
        <begin position="265"/>
        <end position="287"/>
    </location>
</feature>
<dbReference type="Gene3D" id="1.20.1250.20">
    <property type="entry name" value="MFS general substrate transporter like domains"/>
    <property type="match status" value="1"/>
</dbReference>
<dbReference type="PANTHER" id="PTHR42718:SF9">
    <property type="entry name" value="MAJOR FACILITATOR SUPERFAMILY MULTIDRUG TRANSPORTER MFSC"/>
    <property type="match status" value="1"/>
</dbReference>
<feature type="domain" description="Major facilitator superfamily (MFS) profile" evidence="7">
    <location>
        <begin position="11"/>
        <end position="454"/>
    </location>
</feature>
<dbReference type="PROSITE" id="PS51257">
    <property type="entry name" value="PROKAR_LIPOPROTEIN"/>
    <property type="match status" value="1"/>
</dbReference>
<evidence type="ECO:0000313" key="9">
    <source>
        <dbReference type="Proteomes" id="UP000274139"/>
    </source>
</evidence>
<keyword evidence="5 6" id="KW-0472">Membrane</keyword>
<dbReference type="Proteomes" id="UP000274139">
    <property type="component" value="Unassembled WGS sequence"/>
</dbReference>
<dbReference type="GO" id="GO:0022857">
    <property type="term" value="F:transmembrane transporter activity"/>
    <property type="evidence" value="ECO:0007669"/>
    <property type="project" value="InterPro"/>
</dbReference>
<dbReference type="AlphaFoldDB" id="A0A454JI36"/>
<gene>
    <name evidence="8" type="ORF">EAY64_10880</name>
</gene>
<feature type="transmembrane region" description="Helical" evidence="6">
    <location>
        <begin position="198"/>
        <end position="218"/>
    </location>
</feature>
<keyword evidence="9" id="KW-1185">Reference proteome</keyword>
<evidence type="ECO:0000256" key="3">
    <source>
        <dbReference type="ARBA" id="ARBA00022692"/>
    </source>
</evidence>
<feature type="transmembrane region" description="Helical" evidence="6">
    <location>
        <begin position="224"/>
        <end position="244"/>
    </location>
</feature>
<dbReference type="EMBL" id="RFAR01000043">
    <property type="protein sequence ID" value="RMC97159.1"/>
    <property type="molecule type" value="Genomic_DNA"/>
</dbReference>
<dbReference type="InterPro" id="IPR011701">
    <property type="entry name" value="MFS"/>
</dbReference>
<feature type="transmembrane region" description="Helical" evidence="6">
    <location>
        <begin position="400"/>
        <end position="423"/>
    </location>
</feature>
<dbReference type="OrthoDB" id="2412976at2"/>
<evidence type="ECO:0000259" key="7">
    <source>
        <dbReference type="PROSITE" id="PS50850"/>
    </source>
</evidence>
<evidence type="ECO:0000256" key="2">
    <source>
        <dbReference type="ARBA" id="ARBA00022448"/>
    </source>
</evidence>
<dbReference type="Gene3D" id="1.20.1720.10">
    <property type="entry name" value="Multidrug resistance protein D"/>
    <property type="match status" value="1"/>
</dbReference>
<dbReference type="InterPro" id="IPR036259">
    <property type="entry name" value="MFS_trans_sf"/>
</dbReference>
<dbReference type="PANTHER" id="PTHR42718">
    <property type="entry name" value="MAJOR FACILITATOR SUPERFAMILY MULTIDRUG TRANSPORTER MFSC"/>
    <property type="match status" value="1"/>
</dbReference>
<sequence>MNRSAPSIASLMTALLAACIAFQLNASMLSPVLVTIARELQASDAAVGMSQTAFFTAAALFSLFLPRLGDMLGRRRVLLGMLLIMLGGSVLAALAPSIAVLQLARLVQGVAGPVVPICLLMLYHEVNEPRRYGLLMGVITAVNGGIAGIDAIAGGLLATHFGFRAVFWCIAIVAAVACVLVARYAPESRPSAGAAMDWPGVGWLVLTLASLLWALNLAASPGPAQWGGIGGMVLLALVAFALFLRRQQHSPQPLVALDILRQRSTWALLLTTILTMSGVFAIINGLVMAHAQQAGSGFGLAADHASWLLLTPYALVGWLVGPWAGRLAPQWGYGRVLRLGLAGSMLAIVLMLVLGLYKLWWMAAACVLAGVAYAGTANIMLNGLGVVLSPPQYPGLLPGLNAGAFNLGAGLSFAVLPALPVWLPGVPAAASGMLAGLGIVCLAWLTSLLIPRPQAAELARTEGRLSADQLA</sequence>
<protein>
    <submittedName>
        <fullName evidence="8">MFS transporter</fullName>
    </submittedName>
</protein>
<comment type="caution">
    <text evidence="8">The sequence shown here is derived from an EMBL/GenBank/DDBJ whole genome shotgun (WGS) entry which is preliminary data.</text>
</comment>
<feature type="transmembrane region" description="Helical" evidence="6">
    <location>
        <begin position="106"/>
        <end position="123"/>
    </location>
</feature>
<dbReference type="RefSeq" id="WP_103524787.1">
    <property type="nucleotide sequence ID" value="NZ_JAIZDC010000012.1"/>
</dbReference>
<keyword evidence="4 6" id="KW-1133">Transmembrane helix</keyword>
<dbReference type="InterPro" id="IPR020846">
    <property type="entry name" value="MFS_dom"/>
</dbReference>
<comment type="subcellular location">
    <subcellularLocation>
        <location evidence="1">Membrane</location>
        <topology evidence="1">Multi-pass membrane protein</topology>
    </subcellularLocation>
</comment>
<feature type="transmembrane region" description="Helical" evidence="6">
    <location>
        <begin position="429"/>
        <end position="450"/>
    </location>
</feature>